<dbReference type="RefSeq" id="WP_051899362.1">
    <property type="nucleotide sequence ID" value="NZ_JMPJ01000017.1"/>
</dbReference>
<dbReference type="Pfam" id="PF11392">
    <property type="entry name" value="AllH"/>
    <property type="match status" value="1"/>
</dbReference>
<accession>A0A085GPM4</accession>
<dbReference type="AlphaFoldDB" id="A0A085GPM4"/>
<proteinExistence type="predicted"/>
<dbReference type="Proteomes" id="UP000028640">
    <property type="component" value="Unassembled WGS sequence"/>
</dbReference>
<reference evidence="1 2" key="1">
    <citation type="submission" date="2014-05" db="EMBL/GenBank/DDBJ databases">
        <title>ATOL: Assembling a taxonomically balanced genome-scale reconstruction of the evolutionary history of the Enterobacteriaceae.</title>
        <authorList>
            <person name="Plunkett G.III."/>
            <person name="Neeno-Eckwall E.C."/>
            <person name="Glasner J.D."/>
            <person name="Perna N.T."/>
        </authorList>
    </citation>
    <scope>NUCLEOTIDE SEQUENCE [LARGE SCALE GENOMIC DNA]</scope>
    <source>
        <strain evidence="1 2">ATCC 33852</strain>
    </source>
</reference>
<dbReference type="GeneID" id="78381028"/>
<organism evidence="1 2">
    <name type="scientific">Ewingella americana (strain ATCC 33852 / DSM 4580 / CCUG 14506 / JCM 5911 / LMG 7869 / NCTC 12157 / CDC 1468-78)</name>
    <dbReference type="NCBI Taxonomy" id="910964"/>
    <lineage>
        <taxon>Bacteria</taxon>
        <taxon>Pseudomonadati</taxon>
        <taxon>Pseudomonadota</taxon>
        <taxon>Gammaproteobacteria</taxon>
        <taxon>Enterobacterales</taxon>
        <taxon>Yersiniaceae</taxon>
        <taxon>Ewingella</taxon>
    </lineage>
</organism>
<dbReference type="InterPro" id="IPR021530">
    <property type="entry name" value="AllH-like"/>
</dbReference>
<sequence length="283" mass="30337">MVCIVLSSSAHATCDYGPLRRAGLFNNAMNFLTPRHQLLTLHRSGHGLSPMGWVVDETDFDLIADQLQGAEQLHFDAEGLLIDGLRVKNIGPQRGLTLGQQGLVTTQTLRQTLRCSPAQTGLFGGLDTLVASPVVGELQQMQRQFADWLLGGEVDWTAFIGKGPGLTPSNDDTLVGMLLVAYCDSRVNPSQLAPFFAHSKPLAGLTTLVSHHYLAYAARGIFSSPLLAIAHGLLAPQTLLPAVRDLLNVGHYSGADALLGIWLAAQTINQLHSVSTSPHFATC</sequence>
<keyword evidence="2" id="KW-1185">Reference proteome</keyword>
<dbReference type="eggNOG" id="ENOG502ZBAJ">
    <property type="taxonomic scope" value="Bacteria"/>
</dbReference>
<gene>
    <name evidence="1" type="ORF">GEAM_0141</name>
</gene>
<evidence type="ECO:0000313" key="2">
    <source>
        <dbReference type="Proteomes" id="UP000028640"/>
    </source>
</evidence>
<name>A0A085GPM4_EWIA3</name>
<protein>
    <submittedName>
        <fullName evidence="1">Putative carboxylase</fullName>
    </submittedName>
</protein>
<dbReference type="EMBL" id="JMPJ01000017">
    <property type="protein sequence ID" value="KFC85669.1"/>
    <property type="molecule type" value="Genomic_DNA"/>
</dbReference>
<dbReference type="OrthoDB" id="4933449at2"/>
<comment type="caution">
    <text evidence="1">The sequence shown here is derived from an EMBL/GenBank/DDBJ whole genome shotgun (WGS) entry which is preliminary data.</text>
</comment>
<dbReference type="STRING" id="910964.GEAM_0141"/>
<evidence type="ECO:0000313" key="1">
    <source>
        <dbReference type="EMBL" id="KFC85669.1"/>
    </source>
</evidence>